<name>A0ABD3SP83_9STRA</name>
<organism evidence="1 2">
    <name type="scientific">Cyclostephanos tholiformis</name>
    <dbReference type="NCBI Taxonomy" id="382380"/>
    <lineage>
        <taxon>Eukaryota</taxon>
        <taxon>Sar</taxon>
        <taxon>Stramenopiles</taxon>
        <taxon>Ochrophyta</taxon>
        <taxon>Bacillariophyta</taxon>
        <taxon>Coscinodiscophyceae</taxon>
        <taxon>Thalassiosirophycidae</taxon>
        <taxon>Stephanodiscales</taxon>
        <taxon>Stephanodiscaceae</taxon>
        <taxon>Cyclostephanos</taxon>
    </lineage>
</organism>
<reference evidence="1 2" key="1">
    <citation type="submission" date="2024-10" db="EMBL/GenBank/DDBJ databases">
        <title>Updated reference genomes for cyclostephanoid diatoms.</title>
        <authorList>
            <person name="Roberts W.R."/>
            <person name="Alverson A.J."/>
        </authorList>
    </citation>
    <scope>NUCLEOTIDE SEQUENCE [LARGE SCALE GENOMIC DNA]</scope>
    <source>
        <strain evidence="1 2">AJA228-03</strain>
    </source>
</reference>
<evidence type="ECO:0000313" key="2">
    <source>
        <dbReference type="Proteomes" id="UP001530377"/>
    </source>
</evidence>
<dbReference type="Proteomes" id="UP001530377">
    <property type="component" value="Unassembled WGS sequence"/>
</dbReference>
<gene>
    <name evidence="1" type="ORF">ACHAXA_008608</name>
</gene>
<protein>
    <submittedName>
        <fullName evidence="1">Uncharacterized protein</fullName>
    </submittedName>
</protein>
<accession>A0ABD3SP83</accession>
<dbReference type="EMBL" id="JALLPB020000022">
    <property type="protein sequence ID" value="KAL3826400.1"/>
    <property type="molecule type" value="Genomic_DNA"/>
</dbReference>
<proteinExistence type="predicted"/>
<dbReference type="AlphaFoldDB" id="A0ABD3SP83"/>
<comment type="caution">
    <text evidence="1">The sequence shown here is derived from an EMBL/GenBank/DDBJ whole genome shotgun (WGS) entry which is preliminary data.</text>
</comment>
<keyword evidence="2" id="KW-1185">Reference proteome</keyword>
<sequence>MSGTNEKVGFLLEIMKARVTTSQAVVCDEVFDEGTAGPLSCGACIADSGARETAGPLSCGACIADSGAREQPVKPLAQPTSHSSSSSSTSKDRLILKGFDFYGNPIRGKDQSAARQVMDNELPTDTLCGDCEALSAFDIREQPPMISVQSYPYSCSQSSASKERFVIKRFDFYGNPVFEQEHQRPSYDQRPTSNLRNFFKQYAKEDYSEFLEVDPTSSPDDADIDQSWIAEFGNCLGVSISELTRLCHVHKESSIAKALREEIKGLRKSSHAIEVDDLTHNYVDINPSYMAELGNYLRFSFMKLTRLCHMGQESSTRESDIINALRDEIRELRKSSKLREVDDLVHEFKLRNDLVNLQLQTKEVEEMYMREIAREIAQKATLKAQLHLRLLKMKEDRMLVETQLSQADSLISQKSELTSTAECTLTNPPAFKLDPPFVKSTIKSPLSKRSGLNVGWEPTISTHSPKAGVLKNSLNELSIPVDSSVKNCIRPEVLLLSPTMFRSPHEPLIQASE</sequence>
<evidence type="ECO:0000313" key="1">
    <source>
        <dbReference type="EMBL" id="KAL3826400.1"/>
    </source>
</evidence>